<accession>A0ACB8D081</accession>
<organism evidence="1 2">
    <name type="scientific">Dermacentor silvarum</name>
    <name type="common">Tick</name>
    <dbReference type="NCBI Taxonomy" id="543639"/>
    <lineage>
        <taxon>Eukaryota</taxon>
        <taxon>Metazoa</taxon>
        <taxon>Ecdysozoa</taxon>
        <taxon>Arthropoda</taxon>
        <taxon>Chelicerata</taxon>
        <taxon>Arachnida</taxon>
        <taxon>Acari</taxon>
        <taxon>Parasitiformes</taxon>
        <taxon>Ixodida</taxon>
        <taxon>Ixodoidea</taxon>
        <taxon>Ixodidae</taxon>
        <taxon>Rhipicephalinae</taxon>
        <taxon>Dermacentor</taxon>
    </lineage>
</organism>
<evidence type="ECO:0000313" key="2">
    <source>
        <dbReference type="Proteomes" id="UP000821865"/>
    </source>
</evidence>
<keyword evidence="2" id="KW-1185">Reference proteome</keyword>
<dbReference type="Proteomes" id="UP000821865">
    <property type="component" value="Chromosome 4"/>
</dbReference>
<sequence>MSSTVPPEGPLRWNRTGVEQLKLEEDEALLSGWHEVIRWFLSFLLSSPKDAMFLRRLNNKTDMIETMDLYLQYEPQVFLVTFSGLVYTVTGFFGSVVYVMLRRRKRCGGDLTQDINENMRCVLQVYTAAYIVVLAGILLGSLLMLAGLFELGQSVAAEGNNFQESLREVEYYIRNASNVSLRYLTTPFRLSRAIRSADRSQVVDNQRRVDVLAALIKKLQNNFQDIYTTFAVPHVKVITSANVSGKAMMMLGLAADMPPEMEEQQQPSPQPGVPPEEYMARFMAQRVAEVYNLTITDTVDLALETSALASDFSRMLIMDAAVTVPGFDKIQPSLEQADALGVLKARIIVLINCVLCMRM</sequence>
<dbReference type="EMBL" id="CM023473">
    <property type="protein sequence ID" value="KAH7954873.1"/>
    <property type="molecule type" value="Genomic_DNA"/>
</dbReference>
<comment type="caution">
    <text evidence="1">The sequence shown here is derived from an EMBL/GenBank/DDBJ whole genome shotgun (WGS) entry which is preliminary data.</text>
</comment>
<evidence type="ECO:0000313" key="1">
    <source>
        <dbReference type="EMBL" id="KAH7954873.1"/>
    </source>
</evidence>
<gene>
    <name evidence="1" type="ORF">HPB49_022406</name>
</gene>
<proteinExistence type="predicted"/>
<name>A0ACB8D081_DERSI</name>
<reference evidence="1" key="1">
    <citation type="submission" date="2020-05" db="EMBL/GenBank/DDBJ databases">
        <title>Large-scale comparative analyses of tick genomes elucidate their genetic diversity and vector capacities.</title>
        <authorList>
            <person name="Jia N."/>
            <person name="Wang J."/>
            <person name="Shi W."/>
            <person name="Du L."/>
            <person name="Sun Y."/>
            <person name="Zhan W."/>
            <person name="Jiang J."/>
            <person name="Wang Q."/>
            <person name="Zhang B."/>
            <person name="Ji P."/>
            <person name="Sakyi L.B."/>
            <person name="Cui X."/>
            <person name="Yuan T."/>
            <person name="Jiang B."/>
            <person name="Yang W."/>
            <person name="Lam T.T.-Y."/>
            <person name="Chang Q."/>
            <person name="Ding S."/>
            <person name="Wang X."/>
            <person name="Zhu J."/>
            <person name="Ruan X."/>
            <person name="Zhao L."/>
            <person name="Wei J."/>
            <person name="Que T."/>
            <person name="Du C."/>
            <person name="Cheng J."/>
            <person name="Dai P."/>
            <person name="Han X."/>
            <person name="Huang E."/>
            <person name="Gao Y."/>
            <person name="Liu J."/>
            <person name="Shao H."/>
            <person name="Ye R."/>
            <person name="Li L."/>
            <person name="Wei W."/>
            <person name="Wang X."/>
            <person name="Wang C."/>
            <person name="Yang T."/>
            <person name="Huo Q."/>
            <person name="Li W."/>
            <person name="Guo W."/>
            <person name="Chen H."/>
            <person name="Zhou L."/>
            <person name="Ni X."/>
            <person name="Tian J."/>
            <person name="Zhou Y."/>
            <person name="Sheng Y."/>
            <person name="Liu T."/>
            <person name="Pan Y."/>
            <person name="Xia L."/>
            <person name="Li J."/>
            <person name="Zhao F."/>
            <person name="Cao W."/>
        </authorList>
    </citation>
    <scope>NUCLEOTIDE SEQUENCE</scope>
    <source>
        <strain evidence="1">Dsil-2018</strain>
    </source>
</reference>
<protein>
    <submittedName>
        <fullName evidence="1">Uncharacterized protein</fullName>
    </submittedName>
</protein>